<dbReference type="PANTHER" id="PTHR45695">
    <property type="entry name" value="LEUCOKININ RECEPTOR-RELATED"/>
    <property type="match status" value="1"/>
</dbReference>
<feature type="transmembrane region" description="Helical" evidence="14">
    <location>
        <begin position="491"/>
        <end position="513"/>
    </location>
</feature>
<evidence type="ECO:0000259" key="15">
    <source>
        <dbReference type="PROSITE" id="PS50262"/>
    </source>
</evidence>
<evidence type="ECO:0000256" key="6">
    <source>
        <dbReference type="ARBA" id="ARBA00023040"/>
    </source>
</evidence>
<dbReference type="SMART" id="SM01381">
    <property type="entry name" value="7TM_GPCR_Srsx"/>
    <property type="match status" value="1"/>
</dbReference>
<dbReference type="InterPro" id="IPR017452">
    <property type="entry name" value="GPCR_Rhodpsn_7TM"/>
</dbReference>
<keyword evidence="7 14" id="KW-0472">Membrane</keyword>
<organism evidence="16 17">
    <name type="scientific">Macrostomum lignano</name>
    <dbReference type="NCBI Taxonomy" id="282301"/>
    <lineage>
        <taxon>Eukaryota</taxon>
        <taxon>Metazoa</taxon>
        <taxon>Spiralia</taxon>
        <taxon>Lophotrochozoa</taxon>
        <taxon>Platyhelminthes</taxon>
        <taxon>Rhabditophora</taxon>
        <taxon>Macrostomorpha</taxon>
        <taxon>Macrostomida</taxon>
        <taxon>Macrostomidae</taxon>
        <taxon>Macrostomum</taxon>
    </lineage>
</organism>
<feature type="transmembrane region" description="Helical" evidence="14">
    <location>
        <begin position="605"/>
        <end position="634"/>
    </location>
</feature>
<dbReference type="Pfam" id="PF00001">
    <property type="entry name" value="7tm_1"/>
    <property type="match status" value="1"/>
</dbReference>
<dbReference type="AlphaFoldDB" id="A0A1I8IQN6"/>
<evidence type="ECO:0000256" key="13">
    <source>
        <dbReference type="SAM" id="MobiDB-lite"/>
    </source>
</evidence>
<feature type="domain" description="G-protein coupled receptors family 1 profile" evidence="15">
    <location>
        <begin position="435"/>
        <end position="713"/>
    </location>
</feature>
<feature type="compositionally biased region" description="Low complexity" evidence="13">
    <location>
        <begin position="311"/>
        <end position="322"/>
    </location>
</feature>
<sequence length="829" mass="90142">LNQRFSYSTETSAGSPRIGVEIVVKVIRVPPGSAQQTSSLCPGFQRRVELLRSVRRGFLKLHVGRFNCASLLVRALSAADDGLIEIRPDQLHGQQVPFEVIDAAQQLEGSGGGVAGGLQPDGLSVVGQLKTVAQSLVDSALQHLQLEGLRWPVGCRSLSLVVAVHERSERPGRGGVVDRVAVVAAAAIVLVAGAAVAHNGSTVQNEVAKRMPQIGRASRQALQVGGEAKRAGEVVVHVASRQVVEVHVPSGQLHGGGECSRIFPTLAAQTPLALRGQGPRVAHGDGREGRIGILEHARRVHDVVLDELPDQQAQTEQAACEQQADKEGPEQANAPTIRLDDARNSSDCGVLAEPNKLTVQLLAEWSPNGCDDLRAVAIAAAELHACEALLVLCFVEPLESNRSATCQEEVATTSSLFLSVVIGLFSLVIVLGLFGNSLVILVILANRHMRSTTNILITSLAVADLLFITLCVPFTALFYRFTWKFGHFWCVMFQYFTYVPVYASVYTLVLMSFDRYLAVVHPMRSIGWRTKSNTLLTVAVTWLVISASHVPFAMGVGVTTIPMSSTCLCNNSAANCTTISEVGICSYVGFYSDPLAGRFSLIGKIFYAAFNILGYVLPYALIITLYVLLVKRLLYDRSSSRLPQSIEAVKSKRRVTRMVVTVVAIFGTCWLPIHVIFALQSWHGDLEEVWFRYLQVVSQVLAYMNSCMNPIVYAFVSDNFRQAFASFLTGIRLKPKTRDVAAADNGNRRCRPLLEQLHQQREDFGFNLEHQELDHQLQVGSELSNSNKAQADGTAGCATMEMTPLCGAVQLTVQVHSSATRDAEYAEAS</sequence>
<evidence type="ECO:0000256" key="3">
    <source>
        <dbReference type="ARBA" id="ARBA00022475"/>
    </source>
</evidence>
<feature type="transmembrane region" description="Helical" evidence="14">
    <location>
        <begin position="456"/>
        <end position="479"/>
    </location>
</feature>
<accession>A0A1I8IQN6</accession>
<keyword evidence="11 12" id="KW-0807">Transducer</keyword>
<dbReference type="PROSITE" id="PS50262">
    <property type="entry name" value="G_PROTEIN_RECEP_F1_2"/>
    <property type="match status" value="1"/>
</dbReference>
<name>A0A1I8IQN6_9PLAT</name>
<comment type="subcellular location">
    <subcellularLocation>
        <location evidence="1">Cell membrane</location>
        <topology evidence="1">Multi-pass membrane protein</topology>
    </subcellularLocation>
</comment>
<reference evidence="17" key="1">
    <citation type="submission" date="2016-11" db="UniProtKB">
        <authorList>
            <consortium name="WormBaseParasite"/>
        </authorList>
    </citation>
    <scope>IDENTIFICATION</scope>
</reference>
<evidence type="ECO:0000256" key="4">
    <source>
        <dbReference type="ARBA" id="ARBA00022692"/>
    </source>
</evidence>
<dbReference type="PROSITE" id="PS00237">
    <property type="entry name" value="G_PROTEIN_RECEP_F1_1"/>
    <property type="match status" value="1"/>
</dbReference>
<keyword evidence="5 14" id="KW-1133">Transmembrane helix</keyword>
<evidence type="ECO:0000256" key="5">
    <source>
        <dbReference type="ARBA" id="ARBA00022989"/>
    </source>
</evidence>
<dbReference type="PANTHER" id="PTHR45695:SF23">
    <property type="entry name" value="GALANIN-LIKE G-PROTEIN COUPLED RECEPTOR NPR-9"/>
    <property type="match status" value="1"/>
</dbReference>
<dbReference type="InterPro" id="IPR000611">
    <property type="entry name" value="NPY_rcpt"/>
</dbReference>
<keyword evidence="6 12" id="KW-0297">G-protein coupled receptor</keyword>
<evidence type="ECO:0000256" key="14">
    <source>
        <dbReference type="SAM" id="Phobius"/>
    </source>
</evidence>
<evidence type="ECO:0000256" key="11">
    <source>
        <dbReference type="ARBA" id="ARBA00023224"/>
    </source>
</evidence>
<dbReference type="InterPro" id="IPR000276">
    <property type="entry name" value="GPCR_Rhodpsn"/>
</dbReference>
<comment type="similarity">
    <text evidence="2 12">Belongs to the G-protein coupled receptor 1 family.</text>
</comment>
<evidence type="ECO:0000256" key="12">
    <source>
        <dbReference type="RuleBase" id="RU000688"/>
    </source>
</evidence>
<dbReference type="WBParaSite" id="maker-uti_cns_0014788-snap-gene-0.3-mRNA-1">
    <property type="protein sequence ID" value="maker-uti_cns_0014788-snap-gene-0.3-mRNA-1"/>
    <property type="gene ID" value="maker-uti_cns_0014788-snap-gene-0.3"/>
</dbReference>
<keyword evidence="9 12" id="KW-0675">Receptor</keyword>
<feature type="transmembrane region" description="Helical" evidence="14">
    <location>
        <begin position="655"/>
        <end position="677"/>
    </location>
</feature>
<evidence type="ECO:0000256" key="1">
    <source>
        <dbReference type="ARBA" id="ARBA00004651"/>
    </source>
</evidence>
<keyword evidence="10" id="KW-0325">Glycoprotein</keyword>
<evidence type="ECO:0000313" key="17">
    <source>
        <dbReference type="WBParaSite" id="maker-uti_cns_0014788-snap-gene-0.3-mRNA-1"/>
    </source>
</evidence>
<dbReference type="PRINTS" id="PR01012">
    <property type="entry name" value="NRPEPTIDEYR"/>
</dbReference>
<feature type="region of interest" description="Disordered" evidence="13">
    <location>
        <begin position="311"/>
        <end position="339"/>
    </location>
</feature>
<feature type="transmembrane region" description="Helical" evidence="14">
    <location>
        <begin position="534"/>
        <end position="554"/>
    </location>
</feature>
<evidence type="ECO:0000313" key="16">
    <source>
        <dbReference type="Proteomes" id="UP000095280"/>
    </source>
</evidence>
<keyword evidence="8" id="KW-1015">Disulfide bond</keyword>
<dbReference type="PRINTS" id="PR00237">
    <property type="entry name" value="GPCRRHODOPSN"/>
</dbReference>
<evidence type="ECO:0000256" key="2">
    <source>
        <dbReference type="ARBA" id="ARBA00010663"/>
    </source>
</evidence>
<evidence type="ECO:0000256" key="10">
    <source>
        <dbReference type="ARBA" id="ARBA00023180"/>
    </source>
</evidence>
<dbReference type="GO" id="GO:0005886">
    <property type="term" value="C:plasma membrane"/>
    <property type="evidence" value="ECO:0007669"/>
    <property type="project" value="UniProtKB-SubCell"/>
</dbReference>
<feature type="transmembrane region" description="Helical" evidence="14">
    <location>
        <begin position="416"/>
        <end position="444"/>
    </location>
</feature>
<protein>
    <submittedName>
        <fullName evidence="17">G_PROTEIN_RECEP_F1_2 domain-containing protein</fullName>
    </submittedName>
</protein>
<feature type="transmembrane region" description="Helical" evidence="14">
    <location>
        <begin position="697"/>
        <end position="716"/>
    </location>
</feature>
<keyword evidence="4 12" id="KW-0812">Transmembrane</keyword>
<dbReference type="Gene3D" id="1.20.1070.10">
    <property type="entry name" value="Rhodopsin 7-helix transmembrane proteins"/>
    <property type="match status" value="1"/>
</dbReference>
<evidence type="ECO:0000256" key="7">
    <source>
        <dbReference type="ARBA" id="ARBA00023136"/>
    </source>
</evidence>
<keyword evidence="3" id="KW-1003">Cell membrane</keyword>
<dbReference type="GO" id="GO:0004983">
    <property type="term" value="F:neuropeptide Y receptor activity"/>
    <property type="evidence" value="ECO:0007669"/>
    <property type="project" value="InterPro"/>
</dbReference>
<dbReference type="Proteomes" id="UP000095280">
    <property type="component" value="Unplaced"/>
</dbReference>
<proteinExistence type="inferred from homology"/>
<keyword evidence="16" id="KW-1185">Reference proteome</keyword>
<dbReference type="SUPFAM" id="SSF81321">
    <property type="entry name" value="Family A G protein-coupled receptor-like"/>
    <property type="match status" value="1"/>
</dbReference>
<evidence type="ECO:0000256" key="8">
    <source>
        <dbReference type="ARBA" id="ARBA00023157"/>
    </source>
</evidence>
<evidence type="ECO:0000256" key="9">
    <source>
        <dbReference type="ARBA" id="ARBA00023170"/>
    </source>
</evidence>